<gene>
    <name evidence="3" type="ORF">OC842_005492</name>
</gene>
<dbReference type="InterPro" id="IPR000408">
    <property type="entry name" value="Reg_chr_condens"/>
</dbReference>
<feature type="region of interest" description="Disordered" evidence="2">
    <location>
        <begin position="102"/>
        <end position="135"/>
    </location>
</feature>
<dbReference type="GO" id="GO:0070131">
    <property type="term" value="P:positive regulation of mitochondrial translation"/>
    <property type="evidence" value="ECO:0007669"/>
    <property type="project" value="TreeGrafter"/>
</dbReference>
<dbReference type="Gene3D" id="2.130.10.30">
    <property type="entry name" value="Regulator of chromosome condensation 1/beta-lactamase-inhibitor protein II"/>
    <property type="match status" value="2"/>
</dbReference>
<dbReference type="PANTHER" id="PTHR46337:SF1">
    <property type="entry name" value="RCC1-LIKE G EXCHANGING FACTOR-LIKE PROTEIN"/>
    <property type="match status" value="1"/>
</dbReference>
<dbReference type="InterPro" id="IPR053035">
    <property type="entry name" value="Mitochondrial_GEF_domain"/>
</dbReference>
<dbReference type="GO" id="GO:0019843">
    <property type="term" value="F:rRNA binding"/>
    <property type="evidence" value="ECO:0007669"/>
    <property type="project" value="TreeGrafter"/>
</dbReference>
<feature type="repeat" description="RCC1" evidence="1">
    <location>
        <begin position="207"/>
        <end position="279"/>
    </location>
</feature>
<dbReference type="Proteomes" id="UP001176521">
    <property type="component" value="Unassembled WGS sequence"/>
</dbReference>
<evidence type="ECO:0000313" key="4">
    <source>
        <dbReference type="Proteomes" id="UP001176521"/>
    </source>
</evidence>
<evidence type="ECO:0000256" key="1">
    <source>
        <dbReference type="PROSITE-ProRule" id="PRU00235"/>
    </source>
</evidence>
<proteinExistence type="predicted"/>
<comment type="caution">
    <text evidence="3">The sequence shown here is derived from an EMBL/GenBank/DDBJ whole genome shotgun (WGS) entry which is preliminary data.</text>
</comment>
<sequence length="769" mass="81396">MSLFARPPLMQGAARVARCASAALANRRRRLHTTRVSSVQRLLWAGAVLDETSPRLRPATSAWMSALGMGQDADYGLSFTHLAASSSHSLLAYRTLPPSGYEIPAPPETAEDGVYPGQDGTEGPRLLPGEDTASSTEDPIKYVGLSKIISIGRNTFSELGLGFSSHESTWGMVQSQSNFGGSHTIKQLAAGLNTSWAVTRSSADSSDMLFAWGNQSLGQLGLGGMPGQGTSTSGDAQLQLYSSPRQVTLPPLPNDEGDVPYTIDKVAVGLDHALVLRSWKRQDGGERCSQILGCGLNTDAQLGLPLQITHADTLTPIISEVNLSGISAGGDTSIAFNSGSTHALAWGNSEYAQAISGSRPLDRIEAPVSIDTELTAALGGESVKDIANGGSWTLVLTDAGRVLSVGYGAIGCRQADGTPQNLNLQPIPALETLSVRAIASGLEYACAITIDERIFVWGLDSPFGRLGLGARQRPQQGYARADPRVFTPTEVALPPSVSERAQALAEPALVDPQARKAASTTSRPPCPIKGCKRLTLLVEPQKTTVGARQAAAGATSSSTSTAAQPRSFTHAAPSCDRCHQHFCVHKFKQERLQLGGNPTTLNSARHSSLDVWRLEERNFALKRGARKADACEADRDGLHAAMRHLRSVGGRGHNCPAFVPKERHSQDSRIAARLTHYFVHMKIHAALFTSLLLAVSSATALTDVMCRNLCCKKVTTTKVGLLGQKCAPFTPGSGAPSFVPEPSCPDQPLCCKIVGPGGKAGAGCSRIYF</sequence>
<dbReference type="SUPFAM" id="SSF50985">
    <property type="entry name" value="RCC1/BLIP-II"/>
    <property type="match status" value="1"/>
</dbReference>
<evidence type="ECO:0000313" key="3">
    <source>
        <dbReference type="EMBL" id="KAK0525467.1"/>
    </source>
</evidence>
<dbReference type="GO" id="GO:0005085">
    <property type="term" value="F:guanyl-nucleotide exchange factor activity"/>
    <property type="evidence" value="ECO:0007669"/>
    <property type="project" value="TreeGrafter"/>
</dbReference>
<dbReference type="PROSITE" id="PS50012">
    <property type="entry name" value="RCC1_3"/>
    <property type="match status" value="1"/>
</dbReference>
<evidence type="ECO:0008006" key="5">
    <source>
        <dbReference type="Google" id="ProtNLM"/>
    </source>
</evidence>
<protein>
    <recommendedName>
        <fullName evidence="5">RCC1/BLIP-II</fullName>
    </recommendedName>
</protein>
<dbReference type="PANTHER" id="PTHR46337">
    <property type="entry name" value="RCC1-LIKE G EXCHANGING FACTOR-LIKE PROTEIN"/>
    <property type="match status" value="1"/>
</dbReference>
<dbReference type="GO" id="GO:0005743">
    <property type="term" value="C:mitochondrial inner membrane"/>
    <property type="evidence" value="ECO:0007669"/>
    <property type="project" value="TreeGrafter"/>
</dbReference>
<reference evidence="3" key="1">
    <citation type="journal article" date="2023" name="PhytoFront">
        <title>Draft Genome Resources of Seven Strains of Tilletia horrida, Causal Agent of Kernel Smut of Rice.</title>
        <authorList>
            <person name="Khanal S."/>
            <person name="Antony Babu S."/>
            <person name="Zhou X.G."/>
        </authorList>
    </citation>
    <scope>NUCLEOTIDE SEQUENCE</scope>
    <source>
        <strain evidence="3">TX3</strain>
    </source>
</reference>
<name>A0AAN6JIY1_9BASI</name>
<dbReference type="InterPro" id="IPR009091">
    <property type="entry name" value="RCC1/BLIP-II"/>
</dbReference>
<organism evidence="3 4">
    <name type="scientific">Tilletia horrida</name>
    <dbReference type="NCBI Taxonomy" id="155126"/>
    <lineage>
        <taxon>Eukaryota</taxon>
        <taxon>Fungi</taxon>
        <taxon>Dikarya</taxon>
        <taxon>Basidiomycota</taxon>
        <taxon>Ustilaginomycotina</taxon>
        <taxon>Exobasidiomycetes</taxon>
        <taxon>Tilletiales</taxon>
        <taxon>Tilletiaceae</taxon>
        <taxon>Tilletia</taxon>
    </lineage>
</organism>
<evidence type="ECO:0000256" key="2">
    <source>
        <dbReference type="SAM" id="MobiDB-lite"/>
    </source>
</evidence>
<accession>A0AAN6JIY1</accession>
<keyword evidence="4" id="KW-1185">Reference proteome</keyword>
<dbReference type="AlphaFoldDB" id="A0AAN6JIY1"/>
<dbReference type="EMBL" id="JAPDMQ010000397">
    <property type="protein sequence ID" value="KAK0525467.1"/>
    <property type="molecule type" value="Genomic_DNA"/>
</dbReference>